<accession>A0A834IDK9</accession>
<organism evidence="1 2">
    <name type="scientific">Rhynchophorus ferrugineus</name>
    <name type="common">Red palm weevil</name>
    <name type="synonym">Curculio ferrugineus</name>
    <dbReference type="NCBI Taxonomy" id="354439"/>
    <lineage>
        <taxon>Eukaryota</taxon>
        <taxon>Metazoa</taxon>
        <taxon>Ecdysozoa</taxon>
        <taxon>Arthropoda</taxon>
        <taxon>Hexapoda</taxon>
        <taxon>Insecta</taxon>
        <taxon>Pterygota</taxon>
        <taxon>Neoptera</taxon>
        <taxon>Endopterygota</taxon>
        <taxon>Coleoptera</taxon>
        <taxon>Polyphaga</taxon>
        <taxon>Cucujiformia</taxon>
        <taxon>Curculionidae</taxon>
        <taxon>Dryophthorinae</taxon>
        <taxon>Rhynchophorus</taxon>
    </lineage>
</organism>
<gene>
    <name evidence="1" type="ORF">GWI33_009476</name>
</gene>
<dbReference type="EMBL" id="JAACXV010004326">
    <property type="protein sequence ID" value="KAF7277071.1"/>
    <property type="molecule type" value="Genomic_DNA"/>
</dbReference>
<keyword evidence="2" id="KW-1185">Reference proteome</keyword>
<feature type="non-terminal residue" evidence="1">
    <location>
        <position position="1"/>
    </location>
</feature>
<reference evidence="1" key="1">
    <citation type="submission" date="2020-08" db="EMBL/GenBank/DDBJ databases">
        <title>Genome sequencing and assembly of the red palm weevil Rhynchophorus ferrugineus.</title>
        <authorList>
            <person name="Dias G.B."/>
            <person name="Bergman C.M."/>
            <person name="Manee M."/>
        </authorList>
    </citation>
    <scope>NUCLEOTIDE SEQUENCE</scope>
    <source>
        <strain evidence="1">AA-2017</strain>
        <tissue evidence="1">Whole larva</tissue>
    </source>
</reference>
<evidence type="ECO:0000313" key="2">
    <source>
        <dbReference type="Proteomes" id="UP000625711"/>
    </source>
</evidence>
<sequence length="39" mass="4100">SPIQAELSSRNPLAAPAAFPPGYITGNLGILSFRQFLAL</sequence>
<comment type="caution">
    <text evidence="1">The sequence shown here is derived from an EMBL/GenBank/DDBJ whole genome shotgun (WGS) entry which is preliminary data.</text>
</comment>
<proteinExistence type="predicted"/>
<evidence type="ECO:0000313" key="1">
    <source>
        <dbReference type="EMBL" id="KAF7277071.1"/>
    </source>
</evidence>
<dbReference type="AlphaFoldDB" id="A0A834IDK9"/>
<protein>
    <submittedName>
        <fullName evidence="1">Uncharacterized protein</fullName>
    </submittedName>
</protein>
<dbReference type="Proteomes" id="UP000625711">
    <property type="component" value="Unassembled WGS sequence"/>
</dbReference>
<name>A0A834IDK9_RHYFE</name>